<reference evidence="4" key="2">
    <citation type="journal article" date="2004" name="Proc. Natl. Acad. Sci. U.S.A.">
        <title>Pattern of diversity in the genomic region near the maize domestication gene tb1.</title>
        <authorList>
            <person name="Clark R.M."/>
            <person name="Linton E."/>
            <person name="Messing J."/>
            <person name="Doebley J.F."/>
        </authorList>
    </citation>
    <scope>NUCLEOTIDE SEQUENCE</scope>
</reference>
<feature type="coiled-coil region" evidence="1">
    <location>
        <begin position="842"/>
        <end position="911"/>
    </location>
</feature>
<evidence type="ECO:0000256" key="1">
    <source>
        <dbReference type="SAM" id="Coils"/>
    </source>
</evidence>
<name>Q7XBE0_MAIZE</name>
<dbReference type="PANTHER" id="PTHR33026:SF7">
    <property type="entry name" value="OS03G0100275 PROTEIN"/>
    <property type="match status" value="1"/>
</dbReference>
<feature type="region of interest" description="Disordered" evidence="2">
    <location>
        <begin position="400"/>
        <end position="435"/>
    </location>
</feature>
<proteinExistence type="predicted"/>
<feature type="region of interest" description="Disordered" evidence="2">
    <location>
        <begin position="510"/>
        <end position="536"/>
    </location>
</feature>
<keyword evidence="1" id="KW-0175">Coiled coil</keyword>
<dbReference type="AlphaFoldDB" id="Q7XBE0"/>
<feature type="compositionally biased region" description="Basic and acidic residues" evidence="2">
    <location>
        <begin position="520"/>
        <end position="536"/>
    </location>
</feature>
<reference evidence="4" key="1">
    <citation type="journal article" date="2004" name="Genome Res.">
        <title>Gene loss and movement in the maize genome.</title>
        <authorList>
            <person name="Lai J."/>
            <person name="Ma J."/>
            <person name="Swigonova Z."/>
            <person name="Ramakrishna W."/>
            <person name="Linton E."/>
            <person name="Llaca V."/>
            <person name="Tanyolac B."/>
            <person name="Park Y.J."/>
            <person name="Jeong O.Y."/>
            <person name="Bennetzen J.L."/>
            <person name="Messing J."/>
        </authorList>
    </citation>
    <scope>NUCLEOTIDE SEQUENCE</scope>
</reference>
<evidence type="ECO:0000313" key="4">
    <source>
        <dbReference type="EMBL" id="AAP94584.1"/>
    </source>
</evidence>
<accession>Q7XBE0</accession>
<evidence type="ECO:0000256" key="2">
    <source>
        <dbReference type="SAM" id="MobiDB-lite"/>
    </source>
</evidence>
<dbReference type="EMBL" id="AY325816">
    <property type="protein sequence ID" value="AAP94584.1"/>
    <property type="molecule type" value="Genomic_DNA"/>
</dbReference>
<feature type="compositionally biased region" description="Polar residues" evidence="2">
    <location>
        <begin position="940"/>
        <end position="949"/>
    </location>
</feature>
<sequence length="957" mass="103326">MAPKRKTASSSATVIPAIDPNSQLPFAGNHMSVISEDELLRLVSIGVLPPRELCSWRVCHGTTVPTEDTHESVVYAPFLLRGLGLPISPFFRGLLDFYHINLTHLNPNSILQISIFVHLCEAYLGVLPHFGLWKYLYHCRPGMAGGQHQLVGGASLEMRRGRKSEYLEIPLKDSIKGWRLEWFIIDNYGNSLPPRSGRQPDVRTLSWTESPTDQEVAEAGVLLTEVGLLKERGLTAEAVVTDFVFKNIQPLKDRAYPAYLYRGLADSTRVTNRRIPSVDLVSRLEMILRGKVSNVGAPVAYSAWNLPPPKDFTLFVSNPPVTDSHLGLRVRPSAEEVNSLVASLGAIPDDERQVYFEVPLNPSDADINDMLDLLAEDSSDAAPVGTLAVVPLPEVDTTLDVSKTVSTRPRRPSRASHPEPSADEQKKKRRRLRRVSSFDEDAGILAPAAEEVPVIGLTDTDPNGCAQTVGDPSGSAACVAAVEDEEEEDEIPLTRKNSQQFIASAVPDAGLRSSRASSTLEHDLEGRDADLDRSDPMEVVEGPSTLEVVAAESLGPKNGADICPAPEDVVGSDLARAKSVSHCPALEGVAGDDPAQVGSADCDPAPEGARAGSPSCTSMDVHAGSPPHSGGMVVAQTSDQGVALEGSIPTGLALSSAECTELVPAGLLQAASGGGLAPDYQLISPDLGIPSFFSNLQALVNGLASQLKSQGASIPEVASSLERWNPALLHRRVSELEATNAGMTRQIAVLEEKHSRDQAEMVQRCADFEDKYLQSQTELNQVSAALDDANALSSSLHARLDSEKEEKRILAASRDNLDRLYRDSSNSLTILERSHRFTMEELDNQRCRLQESVDEVTRLKQLISAKDATIKELRASKKTIAQELETAQLAAKTAEETAATLKAQRDKAMDKAIRAGRILMRRPGVVVPEDIKADVYAAPDSSNHPSSSVVPEKDIGK</sequence>
<organism evidence="4">
    <name type="scientific">Zea mays</name>
    <name type="common">Maize</name>
    <dbReference type="NCBI Taxonomy" id="4577"/>
    <lineage>
        <taxon>Eukaryota</taxon>
        <taxon>Viridiplantae</taxon>
        <taxon>Streptophyta</taxon>
        <taxon>Embryophyta</taxon>
        <taxon>Tracheophyta</taxon>
        <taxon>Spermatophyta</taxon>
        <taxon>Magnoliopsida</taxon>
        <taxon>Liliopsida</taxon>
        <taxon>Poales</taxon>
        <taxon>Poaceae</taxon>
        <taxon>PACMAD clade</taxon>
        <taxon>Panicoideae</taxon>
        <taxon>Andropogonodae</taxon>
        <taxon>Andropogoneae</taxon>
        <taxon>Tripsacinae</taxon>
        <taxon>Zea</taxon>
    </lineage>
</organism>
<gene>
    <name evidence="4" type="primary">Z013I05_7</name>
</gene>
<protein>
    <submittedName>
        <fullName evidence="4">Putative gypsy-type retrotransposon</fullName>
    </submittedName>
</protein>
<evidence type="ECO:0000259" key="3">
    <source>
        <dbReference type="Pfam" id="PF04195"/>
    </source>
</evidence>
<dbReference type="Pfam" id="PF04195">
    <property type="entry name" value="Transposase_28"/>
    <property type="match status" value="1"/>
</dbReference>
<feature type="domain" description="Transposase (putative) gypsy type" evidence="3">
    <location>
        <begin position="73"/>
        <end position="140"/>
    </location>
</feature>
<dbReference type="ExpressionAtlas" id="Q7XBE0">
    <property type="expression patterns" value="baseline and differential"/>
</dbReference>
<dbReference type="InterPro" id="IPR007321">
    <property type="entry name" value="Transposase_28"/>
</dbReference>
<dbReference type="PANTHER" id="PTHR33026">
    <property type="entry name" value="OS06G0360600 PROTEIN"/>
    <property type="match status" value="1"/>
</dbReference>
<feature type="region of interest" description="Disordered" evidence="2">
    <location>
        <begin position="937"/>
        <end position="957"/>
    </location>
</feature>